<reference evidence="3 4" key="1">
    <citation type="submission" date="2018-03" db="EMBL/GenBank/DDBJ databases">
        <title>Genomic Encyclopedia of Type Strains, Phase III (KMG-III): the genomes of soil and plant-associated and newly described type strains.</title>
        <authorList>
            <person name="Whitman W."/>
        </authorList>
    </citation>
    <scope>NUCLEOTIDE SEQUENCE [LARGE SCALE GENOMIC DNA]</scope>
    <source>
        <strain evidence="3 4">CGMCC 4.7097</strain>
    </source>
</reference>
<evidence type="ECO:0000256" key="1">
    <source>
        <dbReference type="SAM" id="MobiDB-lite"/>
    </source>
</evidence>
<proteinExistence type="predicted"/>
<sequence length="213" mass="22914">MGKNGRRKRRQQGAQRDRDAKLTAAGRRTALKQAEKPKNWFQRQHGGVQTLIVLGVTALVVAGHFVLWGSIFPALGAAVARVPVVSTVAGWLFGGGAFVAWGVFAINYDTAKPATVKRLRVVAWVWSAVAVELFPTGYANGISLPVDFWAGVYAGAYGVILTPVALGVAALGWWLLVNKLAGHKKEPSHQALGWMCVGYATLLLVWGSTLLRL</sequence>
<dbReference type="EMBL" id="PYAX01000001">
    <property type="protein sequence ID" value="PSL58000.1"/>
    <property type="molecule type" value="Genomic_DNA"/>
</dbReference>
<name>A0A2P8IHQ6_SACCR</name>
<protein>
    <submittedName>
        <fullName evidence="3">Uncharacterized protein</fullName>
    </submittedName>
</protein>
<evidence type="ECO:0000313" key="3">
    <source>
        <dbReference type="EMBL" id="PSL58000.1"/>
    </source>
</evidence>
<organism evidence="3 4">
    <name type="scientific">Saccharothrix carnea</name>
    <dbReference type="NCBI Taxonomy" id="1280637"/>
    <lineage>
        <taxon>Bacteria</taxon>
        <taxon>Bacillati</taxon>
        <taxon>Actinomycetota</taxon>
        <taxon>Actinomycetes</taxon>
        <taxon>Pseudonocardiales</taxon>
        <taxon>Pseudonocardiaceae</taxon>
        <taxon>Saccharothrix</taxon>
    </lineage>
</organism>
<dbReference type="Proteomes" id="UP000241118">
    <property type="component" value="Unassembled WGS sequence"/>
</dbReference>
<feature type="region of interest" description="Disordered" evidence="1">
    <location>
        <begin position="1"/>
        <end position="22"/>
    </location>
</feature>
<feature type="compositionally biased region" description="Basic residues" evidence="1">
    <location>
        <begin position="1"/>
        <end position="11"/>
    </location>
</feature>
<gene>
    <name evidence="3" type="ORF">B0I31_101214</name>
</gene>
<evidence type="ECO:0000313" key="4">
    <source>
        <dbReference type="Proteomes" id="UP000241118"/>
    </source>
</evidence>
<keyword evidence="2" id="KW-0812">Transmembrane</keyword>
<keyword evidence="2" id="KW-0472">Membrane</keyword>
<feature type="transmembrane region" description="Helical" evidence="2">
    <location>
        <begin position="119"/>
        <end position="138"/>
    </location>
</feature>
<keyword evidence="2" id="KW-1133">Transmembrane helix</keyword>
<feature type="transmembrane region" description="Helical" evidence="2">
    <location>
        <begin position="46"/>
        <end position="68"/>
    </location>
</feature>
<feature type="transmembrane region" description="Helical" evidence="2">
    <location>
        <begin position="150"/>
        <end position="177"/>
    </location>
</feature>
<accession>A0A2P8IHQ6</accession>
<keyword evidence="4" id="KW-1185">Reference proteome</keyword>
<feature type="transmembrane region" description="Helical" evidence="2">
    <location>
        <begin position="189"/>
        <end position="211"/>
    </location>
</feature>
<feature type="transmembrane region" description="Helical" evidence="2">
    <location>
        <begin position="88"/>
        <end position="107"/>
    </location>
</feature>
<dbReference type="OrthoDB" id="3688510at2"/>
<dbReference type="RefSeq" id="WP_106613391.1">
    <property type="nucleotide sequence ID" value="NZ_PYAX01000001.1"/>
</dbReference>
<dbReference type="AlphaFoldDB" id="A0A2P8IHQ6"/>
<evidence type="ECO:0000256" key="2">
    <source>
        <dbReference type="SAM" id="Phobius"/>
    </source>
</evidence>
<comment type="caution">
    <text evidence="3">The sequence shown here is derived from an EMBL/GenBank/DDBJ whole genome shotgun (WGS) entry which is preliminary data.</text>
</comment>